<comment type="caution">
    <text evidence="1">The sequence shown here is derived from an EMBL/GenBank/DDBJ whole genome shotgun (WGS) entry which is preliminary data.</text>
</comment>
<dbReference type="AlphaFoldDB" id="A0AAV4TKR1"/>
<dbReference type="Proteomes" id="UP001054837">
    <property type="component" value="Unassembled WGS sequence"/>
</dbReference>
<organism evidence="1 2">
    <name type="scientific">Caerostris darwini</name>
    <dbReference type="NCBI Taxonomy" id="1538125"/>
    <lineage>
        <taxon>Eukaryota</taxon>
        <taxon>Metazoa</taxon>
        <taxon>Ecdysozoa</taxon>
        <taxon>Arthropoda</taxon>
        <taxon>Chelicerata</taxon>
        <taxon>Arachnida</taxon>
        <taxon>Araneae</taxon>
        <taxon>Araneomorphae</taxon>
        <taxon>Entelegynae</taxon>
        <taxon>Araneoidea</taxon>
        <taxon>Araneidae</taxon>
        <taxon>Caerostris</taxon>
    </lineage>
</organism>
<proteinExistence type="predicted"/>
<accession>A0AAV4TKR1</accession>
<gene>
    <name evidence="1" type="ORF">CDAR_482321</name>
</gene>
<dbReference type="EMBL" id="BPLQ01009615">
    <property type="protein sequence ID" value="GIY45372.1"/>
    <property type="molecule type" value="Genomic_DNA"/>
</dbReference>
<keyword evidence="2" id="KW-1185">Reference proteome</keyword>
<evidence type="ECO:0000313" key="2">
    <source>
        <dbReference type="Proteomes" id="UP001054837"/>
    </source>
</evidence>
<reference evidence="1 2" key="1">
    <citation type="submission" date="2021-06" db="EMBL/GenBank/DDBJ databases">
        <title>Caerostris darwini draft genome.</title>
        <authorList>
            <person name="Kono N."/>
            <person name="Arakawa K."/>
        </authorList>
    </citation>
    <scope>NUCLEOTIDE SEQUENCE [LARGE SCALE GENOMIC DNA]</scope>
</reference>
<protein>
    <submittedName>
        <fullName evidence="1">Uncharacterized protein</fullName>
    </submittedName>
</protein>
<name>A0AAV4TKR1_9ARAC</name>
<sequence length="150" mass="16850">MDGNSAGGSGSIPVDGRSVTEPNYFRSKRNAIHIIDYHLASKFFMLFNWLPIITFCRHLPQSERSFNIGNISPSFVGMHSPGSILRLQVELCSNIHNIFAVLPISFIISLRRYQTFIIQPAPTPSPPHPSHFYARIITLGTGYKLKHLNS</sequence>
<evidence type="ECO:0000313" key="1">
    <source>
        <dbReference type="EMBL" id="GIY45372.1"/>
    </source>
</evidence>